<keyword evidence="2 6" id="KW-0378">Hydrolase</keyword>
<dbReference type="Pfam" id="PF01055">
    <property type="entry name" value="Glyco_hydro_31_2nd"/>
    <property type="match status" value="1"/>
</dbReference>
<dbReference type="InterPro" id="IPR017853">
    <property type="entry name" value="GH"/>
</dbReference>
<evidence type="ECO:0000256" key="5">
    <source>
        <dbReference type="ARBA" id="ARBA00066962"/>
    </source>
</evidence>
<evidence type="ECO:0000259" key="8">
    <source>
        <dbReference type="Pfam" id="PF13802"/>
    </source>
</evidence>
<dbReference type="Gene3D" id="3.20.20.80">
    <property type="entry name" value="Glycosidases"/>
    <property type="match status" value="1"/>
</dbReference>
<dbReference type="SUPFAM" id="SSF74650">
    <property type="entry name" value="Galactose mutarotase-like"/>
    <property type="match status" value="1"/>
</dbReference>
<dbReference type="Gene3D" id="2.60.40.1180">
    <property type="entry name" value="Golgi alpha-mannosidase II"/>
    <property type="match status" value="2"/>
</dbReference>
<proteinExistence type="inferred from homology"/>
<dbReference type="EC" id="3.2.1.177" evidence="5"/>
<reference evidence="10 11" key="1">
    <citation type="submission" date="2019-06" db="EMBL/GenBank/DDBJ databases">
        <title>Whole genome shotgun sequence of Streptomyces spinoverrucosus NBRC 14228.</title>
        <authorList>
            <person name="Hosoyama A."/>
            <person name="Uohara A."/>
            <person name="Ohji S."/>
            <person name="Ichikawa N."/>
        </authorList>
    </citation>
    <scope>NUCLEOTIDE SEQUENCE [LARGE SCALE GENOMIC DNA]</scope>
    <source>
        <strain evidence="10 11">NBRC 14228</strain>
    </source>
</reference>
<evidence type="ECO:0000313" key="11">
    <source>
        <dbReference type="Proteomes" id="UP000317881"/>
    </source>
</evidence>
<dbReference type="InterPro" id="IPR013780">
    <property type="entry name" value="Glyco_hydro_b"/>
</dbReference>
<dbReference type="InterPro" id="IPR000322">
    <property type="entry name" value="Glyco_hydro_31_TIM"/>
</dbReference>
<evidence type="ECO:0000313" key="10">
    <source>
        <dbReference type="EMBL" id="GEC06058.1"/>
    </source>
</evidence>
<gene>
    <name evidence="10" type="ORF">SSP24_37130</name>
</gene>
<dbReference type="SUPFAM" id="SSF117125">
    <property type="entry name" value="Putative glucosidase YicI, C-terminal domain"/>
    <property type="match status" value="1"/>
</dbReference>
<evidence type="ECO:0000259" key="7">
    <source>
        <dbReference type="Pfam" id="PF01055"/>
    </source>
</evidence>
<sequence>MKFTDGYWLSRPGVTARYATEVADVRADEHRMTLYAPVKQVLSRGGTLNSPLLTVACWSPAEGVIGVRATHHAGSVRRGPEFALPGAQPDAGKVHWDGAVVELRSGELSLRVDTSQPWHLEFTADGRVLTSVGERGTGFVTDADGRHFMLGQLSLDVGELVYGLGERFTPFVKNGQVVDIWQADGGTSSEQAYKNIPFHLTNRGYGVFVNHPGKVSYEVGSESVGQVQFSVEDQSLEFFVVHGPSPKRILERYSALTGRPALPPAWALGLWLTTSFTTDYDEVTVNRFVDGMAERGIPLSVFHFDCFWMRAYQWCDFAWDSDTFPDPAGMLNRLKQQGLRISAWINPYIAQQSAMFEEGMREGHLVRRPDGSVWQWDLWQPGMALVDFTNPAARDWYTGKLKTLLDQGVDCFKTDFGERIPTDVVWHDGSDPERMHNYYTHLYNQAVFDLLRTERGEGEALLFARCATAGGQQYPVHWGGDCESHFKAMAESLRGGLSLGLSGFGFWSHDIGGFEGTPTPAVFKRWVQFGLLSSHSRLHGSKSYRVPWDYGEEAVDVTREFTLLKHRLAPYLQRAAQQAHTAGTPVMRAMVLEFPDDPAAATLDRQYMLGDDLLVAPVFTDDGTVEYYVPDGTWTNVLTGAQVTGPRWVREQHGFHTLPLLARPNSVIPLAADDQHPVSAWADGVELRVHAFADGAERTVVIPSTDGPGETARFHLRRRGGRLHVTTDSAQPWQLRFGGPDGTVHIQPAGTTEADVPYPA</sequence>
<dbReference type="CDD" id="cd14752">
    <property type="entry name" value="GH31_N"/>
    <property type="match status" value="1"/>
</dbReference>
<evidence type="ECO:0000256" key="1">
    <source>
        <dbReference type="ARBA" id="ARBA00007806"/>
    </source>
</evidence>
<accession>A0A4Y3VIU9</accession>
<dbReference type="SUPFAM" id="SSF51445">
    <property type="entry name" value="(Trans)glycosidases"/>
    <property type="match status" value="1"/>
</dbReference>
<dbReference type="GO" id="GO:0030246">
    <property type="term" value="F:carbohydrate binding"/>
    <property type="evidence" value="ECO:0007669"/>
    <property type="project" value="InterPro"/>
</dbReference>
<dbReference type="GO" id="GO:0061634">
    <property type="term" value="F:alpha-D-xyloside xylohydrolase"/>
    <property type="evidence" value="ECO:0007669"/>
    <property type="project" value="UniProtKB-EC"/>
</dbReference>
<evidence type="ECO:0000256" key="3">
    <source>
        <dbReference type="ARBA" id="ARBA00023295"/>
    </source>
</evidence>
<dbReference type="FunFam" id="3.20.20.80:FF:000053">
    <property type="entry name" value="Alpha-xylosidase YicI"/>
    <property type="match status" value="1"/>
</dbReference>
<dbReference type="AlphaFoldDB" id="A0A4Y3VIU9"/>
<dbReference type="InterPro" id="IPR011013">
    <property type="entry name" value="Gal_mutarotase_sf_dom"/>
</dbReference>
<dbReference type="CDD" id="cd06593">
    <property type="entry name" value="GH31_xylosidase_YicI"/>
    <property type="match status" value="1"/>
</dbReference>
<keyword evidence="11" id="KW-1185">Reference proteome</keyword>
<dbReference type="NCBIfam" id="NF007940">
    <property type="entry name" value="PRK10658.1"/>
    <property type="match status" value="1"/>
</dbReference>
<evidence type="ECO:0000259" key="9">
    <source>
        <dbReference type="Pfam" id="PF21365"/>
    </source>
</evidence>
<feature type="domain" description="Glycoside hydrolase family 31 N-terminal" evidence="8">
    <location>
        <begin position="59"/>
        <end position="217"/>
    </location>
</feature>
<comment type="similarity">
    <text evidence="1 6">Belongs to the glycosyl hydrolase 31 family.</text>
</comment>
<keyword evidence="3 6" id="KW-0326">Glycosidase</keyword>
<evidence type="ECO:0000256" key="2">
    <source>
        <dbReference type="ARBA" id="ARBA00022801"/>
    </source>
</evidence>
<dbReference type="OrthoDB" id="176168at2"/>
<feature type="domain" description="Glycoside hydrolase family 31 TIM barrel" evidence="7">
    <location>
        <begin position="260"/>
        <end position="572"/>
    </location>
</feature>
<dbReference type="Gene3D" id="2.60.40.1760">
    <property type="entry name" value="glycosyl hydrolase (family 31)"/>
    <property type="match status" value="1"/>
</dbReference>
<organism evidence="10 11">
    <name type="scientific">Streptomyces spinoverrucosus</name>
    <dbReference type="NCBI Taxonomy" id="284043"/>
    <lineage>
        <taxon>Bacteria</taxon>
        <taxon>Bacillati</taxon>
        <taxon>Actinomycetota</taxon>
        <taxon>Actinomycetes</taxon>
        <taxon>Kitasatosporales</taxon>
        <taxon>Streptomycetaceae</taxon>
        <taxon>Streptomyces</taxon>
    </lineage>
</organism>
<dbReference type="Proteomes" id="UP000317881">
    <property type="component" value="Unassembled WGS sequence"/>
</dbReference>
<evidence type="ECO:0000256" key="4">
    <source>
        <dbReference type="ARBA" id="ARBA00052064"/>
    </source>
</evidence>
<dbReference type="PANTHER" id="PTHR43053:SF4">
    <property type="entry name" value="MYOGENESIS-REGULATING GLYCOSIDASE"/>
    <property type="match status" value="1"/>
</dbReference>
<dbReference type="Pfam" id="PF21365">
    <property type="entry name" value="Glyco_hydro_31_3rd"/>
    <property type="match status" value="1"/>
</dbReference>
<dbReference type="InterPro" id="IPR050985">
    <property type="entry name" value="Alpha-glycosidase_related"/>
</dbReference>
<dbReference type="InterPro" id="IPR048395">
    <property type="entry name" value="Glyco_hydro_31_C"/>
</dbReference>
<dbReference type="SUPFAM" id="SSF51011">
    <property type="entry name" value="Glycosyl hydrolase domain"/>
    <property type="match status" value="1"/>
</dbReference>
<dbReference type="InterPro" id="IPR025887">
    <property type="entry name" value="Glyco_hydro_31_N_dom"/>
</dbReference>
<dbReference type="GO" id="GO:0005975">
    <property type="term" value="P:carbohydrate metabolic process"/>
    <property type="evidence" value="ECO:0007669"/>
    <property type="project" value="InterPro"/>
</dbReference>
<dbReference type="PANTHER" id="PTHR43053">
    <property type="entry name" value="GLYCOSIDASE FAMILY 31"/>
    <property type="match status" value="1"/>
</dbReference>
<dbReference type="EMBL" id="BJND01000025">
    <property type="protein sequence ID" value="GEC06058.1"/>
    <property type="molecule type" value="Genomic_DNA"/>
</dbReference>
<dbReference type="Pfam" id="PF13802">
    <property type="entry name" value="Gal_mutarotas_2"/>
    <property type="match status" value="1"/>
</dbReference>
<dbReference type="RefSeq" id="WP_141310733.1">
    <property type="nucleotide sequence ID" value="NZ_BJND01000025.1"/>
</dbReference>
<protein>
    <recommendedName>
        <fullName evidence="5">alpha-D-xyloside xylohydrolase</fullName>
        <ecNumber evidence="5">3.2.1.177</ecNumber>
    </recommendedName>
</protein>
<comment type="caution">
    <text evidence="10">The sequence shown here is derived from an EMBL/GenBank/DDBJ whole genome shotgun (WGS) entry which is preliminary data.</text>
</comment>
<name>A0A4Y3VIU9_9ACTN</name>
<evidence type="ECO:0000256" key="6">
    <source>
        <dbReference type="RuleBase" id="RU361185"/>
    </source>
</evidence>
<comment type="catalytic activity">
    <reaction evidence="4">
        <text>Hydrolysis of terminal, non-reducing alpha-D-xylose residues with release of alpha-D-xylose.</text>
        <dbReference type="EC" id="3.2.1.177"/>
    </reaction>
</comment>
<feature type="domain" description="Glycosyl hydrolase family 31 C-terminal" evidence="9">
    <location>
        <begin position="583"/>
        <end position="668"/>
    </location>
</feature>